<organism evidence="1 2">
    <name type="scientific">Rhinolophus ferrumequinum</name>
    <name type="common">Greater horseshoe bat</name>
    <dbReference type="NCBI Taxonomy" id="59479"/>
    <lineage>
        <taxon>Eukaryota</taxon>
        <taxon>Metazoa</taxon>
        <taxon>Chordata</taxon>
        <taxon>Craniata</taxon>
        <taxon>Vertebrata</taxon>
        <taxon>Euteleostomi</taxon>
        <taxon>Mammalia</taxon>
        <taxon>Eutheria</taxon>
        <taxon>Laurasiatheria</taxon>
        <taxon>Chiroptera</taxon>
        <taxon>Yinpterochiroptera</taxon>
        <taxon>Rhinolophoidea</taxon>
        <taxon>Rhinolophidae</taxon>
        <taxon>Rhinolophinae</taxon>
        <taxon>Rhinolophus</taxon>
    </lineage>
</organism>
<reference evidence="1 2" key="1">
    <citation type="journal article" date="2020" name="Nature">
        <title>Six reference-quality genomes reveal evolution of bat adaptations.</title>
        <authorList>
            <person name="Jebb D."/>
            <person name="Huang Z."/>
            <person name="Pippel M."/>
            <person name="Hughes G.M."/>
            <person name="Lavrichenko K."/>
            <person name="Devanna P."/>
            <person name="Winkler S."/>
            <person name="Jermiin L.S."/>
            <person name="Skirmuntt E.C."/>
            <person name="Katzourakis A."/>
            <person name="Burkitt-Gray L."/>
            <person name="Ray D.A."/>
            <person name="Sullivan K.A.M."/>
            <person name="Roscito J.G."/>
            <person name="Kirilenko B.M."/>
            <person name="Davalos L.M."/>
            <person name="Corthals A.P."/>
            <person name="Power M.L."/>
            <person name="Jones G."/>
            <person name="Ransome R.D."/>
            <person name="Dechmann D.K.N."/>
            <person name="Locatelli A.G."/>
            <person name="Puechmaille S.J."/>
            <person name="Fedrigo O."/>
            <person name="Jarvis E.D."/>
            <person name="Hiller M."/>
            <person name="Vernes S.C."/>
            <person name="Myers E.W."/>
            <person name="Teeling E.C."/>
        </authorList>
    </citation>
    <scope>NUCLEOTIDE SEQUENCE [LARGE SCALE GENOMIC DNA]</scope>
    <source>
        <strain evidence="1">MRhiFer1</strain>
        <tissue evidence="1">Lung</tissue>
    </source>
</reference>
<protein>
    <submittedName>
        <fullName evidence="1">Uncharacterized protein</fullName>
    </submittedName>
</protein>
<proteinExistence type="predicted"/>
<accession>A0A7J7YRP1</accession>
<dbReference type="AlphaFoldDB" id="A0A7J7YRP1"/>
<sequence>MVLVQQQFPPGGGLTYLSASLGSTSDLGHGVHRYLGRQDGREPVSSCEVSAPGNNIYSLFWFVVVLFCNVREDWFSQEGMSGYRGRMIGVAAPLERCIQADLTVRFLSLICGYLTDIKSHLRALVFPTPALNASRET</sequence>
<dbReference type="EMBL" id="JACAGC010000005">
    <property type="protein sequence ID" value="KAF6364713.1"/>
    <property type="molecule type" value="Genomic_DNA"/>
</dbReference>
<comment type="caution">
    <text evidence="1">The sequence shown here is derived from an EMBL/GenBank/DDBJ whole genome shotgun (WGS) entry which is preliminary data.</text>
</comment>
<evidence type="ECO:0000313" key="2">
    <source>
        <dbReference type="Proteomes" id="UP000585614"/>
    </source>
</evidence>
<dbReference type="Proteomes" id="UP000585614">
    <property type="component" value="Unassembled WGS sequence"/>
</dbReference>
<gene>
    <name evidence="1" type="ORF">mRhiFer1_009838</name>
</gene>
<evidence type="ECO:0000313" key="1">
    <source>
        <dbReference type="EMBL" id="KAF6364713.1"/>
    </source>
</evidence>
<name>A0A7J7YRP1_RHIFE</name>